<name>A0A926EZ76_9FIRM</name>
<evidence type="ECO:0000256" key="3">
    <source>
        <dbReference type="ARBA" id="ARBA00023002"/>
    </source>
</evidence>
<dbReference type="CDD" id="cd00340">
    <property type="entry name" value="GSH_Peroxidase"/>
    <property type="match status" value="1"/>
</dbReference>
<comment type="caution">
    <text evidence="7">The sequence shown here is derived from an EMBL/GenBank/DDBJ whole genome shotgun (WGS) entry which is preliminary data.</text>
</comment>
<dbReference type="PROSITE" id="PS51352">
    <property type="entry name" value="THIOREDOXIN_2"/>
    <property type="match status" value="1"/>
</dbReference>
<dbReference type="PROSITE" id="PS00763">
    <property type="entry name" value="GLUTATHIONE_PEROXID_2"/>
    <property type="match status" value="1"/>
</dbReference>
<dbReference type="InterPro" id="IPR000889">
    <property type="entry name" value="Glutathione_peroxidase"/>
</dbReference>
<evidence type="ECO:0000256" key="5">
    <source>
        <dbReference type="RuleBase" id="RU000499"/>
    </source>
</evidence>
<evidence type="ECO:0000259" key="6">
    <source>
        <dbReference type="PROSITE" id="PS51352"/>
    </source>
</evidence>
<dbReference type="SUPFAM" id="SSF52833">
    <property type="entry name" value="Thioredoxin-like"/>
    <property type="match status" value="1"/>
</dbReference>
<dbReference type="FunFam" id="3.40.30.10:FF:000010">
    <property type="entry name" value="Glutathione peroxidase"/>
    <property type="match status" value="1"/>
</dbReference>
<dbReference type="Proteomes" id="UP000601171">
    <property type="component" value="Unassembled WGS sequence"/>
</dbReference>
<dbReference type="PRINTS" id="PR01011">
    <property type="entry name" value="GLUTPROXDASE"/>
</dbReference>
<dbReference type="PROSITE" id="PS51257">
    <property type="entry name" value="PROKAR_LIPOPROTEIN"/>
    <property type="match status" value="1"/>
</dbReference>
<feature type="active site" evidence="4">
    <location>
        <position position="35"/>
    </location>
</feature>
<feature type="domain" description="Thioredoxin" evidence="6">
    <location>
        <begin position="1"/>
        <end position="158"/>
    </location>
</feature>
<reference evidence="7" key="1">
    <citation type="submission" date="2020-08" db="EMBL/GenBank/DDBJ databases">
        <title>Genome public.</title>
        <authorList>
            <person name="Liu C."/>
            <person name="Sun Q."/>
        </authorList>
    </citation>
    <scope>NUCLEOTIDE SEQUENCE</scope>
    <source>
        <strain evidence="7">BX21</strain>
    </source>
</reference>
<evidence type="ECO:0000256" key="2">
    <source>
        <dbReference type="ARBA" id="ARBA00022559"/>
    </source>
</evidence>
<dbReference type="InterPro" id="IPR029759">
    <property type="entry name" value="GPX_AS"/>
</dbReference>
<dbReference type="PROSITE" id="PS51355">
    <property type="entry name" value="GLUTATHIONE_PEROXID_3"/>
    <property type="match status" value="1"/>
</dbReference>
<evidence type="ECO:0000313" key="8">
    <source>
        <dbReference type="Proteomes" id="UP000601171"/>
    </source>
</evidence>
<sequence length="159" mass="18050">MKFYDITVKDSKGNDVSLSEYKDKVLLIVNTATGCGFTPQYNGLQELYEKYKDKGFEILDFPCNQFGNQAPGTNEEINNFCTLHYNITFKQFDKINVNGDNESKLYSWLKSQKGGLGSSNIKWNFTKFLINRNGEVVERYGSAKTPASIESAIVKLLEE</sequence>
<evidence type="ECO:0000256" key="1">
    <source>
        <dbReference type="ARBA" id="ARBA00006926"/>
    </source>
</evidence>
<dbReference type="PROSITE" id="PS00460">
    <property type="entry name" value="GLUTATHIONE_PEROXID_1"/>
    <property type="match status" value="1"/>
</dbReference>
<gene>
    <name evidence="7" type="ORF">H8707_12170</name>
</gene>
<dbReference type="GO" id="GO:0004601">
    <property type="term" value="F:peroxidase activity"/>
    <property type="evidence" value="ECO:0007669"/>
    <property type="project" value="UniProtKB-KW"/>
</dbReference>
<evidence type="ECO:0000256" key="4">
    <source>
        <dbReference type="PIRSR" id="PIRSR000303-1"/>
    </source>
</evidence>
<accession>A0A926EZ76</accession>
<protein>
    <recommendedName>
        <fullName evidence="5">Glutathione peroxidase</fullName>
    </recommendedName>
</protein>
<proteinExistence type="inferred from homology"/>
<dbReference type="PANTHER" id="PTHR11592">
    <property type="entry name" value="GLUTATHIONE PEROXIDASE"/>
    <property type="match status" value="1"/>
</dbReference>
<keyword evidence="3 5" id="KW-0560">Oxidoreductase</keyword>
<dbReference type="RefSeq" id="WP_262430430.1">
    <property type="nucleotide sequence ID" value="NZ_JACRTG010000029.1"/>
</dbReference>
<dbReference type="InterPro" id="IPR013766">
    <property type="entry name" value="Thioredoxin_domain"/>
</dbReference>
<keyword evidence="2 5" id="KW-0575">Peroxidase</keyword>
<evidence type="ECO:0000313" key="7">
    <source>
        <dbReference type="EMBL" id="MBC8588970.1"/>
    </source>
</evidence>
<dbReference type="PANTHER" id="PTHR11592:SF78">
    <property type="entry name" value="GLUTATHIONE PEROXIDASE"/>
    <property type="match status" value="1"/>
</dbReference>
<dbReference type="Gene3D" id="3.40.30.10">
    <property type="entry name" value="Glutaredoxin"/>
    <property type="match status" value="1"/>
</dbReference>
<dbReference type="InterPro" id="IPR029760">
    <property type="entry name" value="GPX_CS"/>
</dbReference>
<dbReference type="PIRSF" id="PIRSF000303">
    <property type="entry name" value="Glutathion_perox"/>
    <property type="match status" value="1"/>
</dbReference>
<dbReference type="InterPro" id="IPR036249">
    <property type="entry name" value="Thioredoxin-like_sf"/>
</dbReference>
<dbReference type="Pfam" id="PF00255">
    <property type="entry name" value="GSHPx"/>
    <property type="match status" value="1"/>
</dbReference>
<comment type="similarity">
    <text evidence="1 5">Belongs to the glutathione peroxidase family.</text>
</comment>
<dbReference type="EMBL" id="JACRTG010000029">
    <property type="protein sequence ID" value="MBC8588970.1"/>
    <property type="molecule type" value="Genomic_DNA"/>
</dbReference>
<keyword evidence="8" id="KW-1185">Reference proteome</keyword>
<organism evidence="7 8">
    <name type="scientific">Paratissierella segnis</name>
    <dbReference type="NCBI Taxonomy" id="2763679"/>
    <lineage>
        <taxon>Bacteria</taxon>
        <taxon>Bacillati</taxon>
        <taxon>Bacillota</taxon>
        <taxon>Tissierellia</taxon>
        <taxon>Tissierellales</taxon>
        <taxon>Tissierellaceae</taxon>
        <taxon>Paratissierella</taxon>
    </lineage>
</organism>
<dbReference type="GO" id="GO:0034599">
    <property type="term" value="P:cellular response to oxidative stress"/>
    <property type="evidence" value="ECO:0007669"/>
    <property type="project" value="TreeGrafter"/>
</dbReference>
<dbReference type="AlphaFoldDB" id="A0A926EZ76"/>